<name>M0EBU6_9EURY</name>
<evidence type="ECO:0008006" key="3">
    <source>
        <dbReference type="Google" id="ProtNLM"/>
    </source>
</evidence>
<sequence>MKAYPSPPQLDDAPEALLSRGHLWLREHVVGPQVRFTMEPSGLLIFGDREQVFDDVPPEYRHTLRHIRAEFDRDAFHSAVEDPSTYVFFGVAPCHVGVAYDWERLPPFLGHAIWNEANERFIPSDRADKVFERLNLTPVNTFQKEVNVRDFSPEQFEMPDSAWYDGPAAGVRIENRSGGSALLTEFTVGEQPTEQLAHDEPSAVASELVTDTRVNRAVEAVEAAGNTVTTADVQVRIFEMIVREEYVRLDQSGIDVETLRSAVGSVVAQRLRDDVVNSEDRF</sequence>
<gene>
    <name evidence="1" type="ORF">C463_08361</name>
</gene>
<accession>M0EBU6</accession>
<organism evidence="1 2">
    <name type="scientific">Halorubrum californiense DSM 19288</name>
    <dbReference type="NCBI Taxonomy" id="1227465"/>
    <lineage>
        <taxon>Archaea</taxon>
        <taxon>Methanobacteriati</taxon>
        <taxon>Methanobacteriota</taxon>
        <taxon>Stenosarchaea group</taxon>
        <taxon>Halobacteria</taxon>
        <taxon>Halobacteriales</taxon>
        <taxon>Haloferacaceae</taxon>
        <taxon>Halorubrum</taxon>
    </lineage>
</organism>
<evidence type="ECO:0000313" key="2">
    <source>
        <dbReference type="Proteomes" id="UP000011586"/>
    </source>
</evidence>
<proteinExistence type="predicted"/>
<dbReference type="Proteomes" id="UP000011586">
    <property type="component" value="Unassembled WGS sequence"/>
</dbReference>
<reference evidence="1 2" key="1">
    <citation type="journal article" date="2014" name="PLoS Genet.">
        <title>Phylogenetically driven sequencing of extremely halophilic archaea reveals strategies for static and dynamic osmo-response.</title>
        <authorList>
            <person name="Becker E.A."/>
            <person name="Seitzer P.M."/>
            <person name="Tritt A."/>
            <person name="Larsen D."/>
            <person name="Krusor M."/>
            <person name="Yao A.I."/>
            <person name="Wu D."/>
            <person name="Madern D."/>
            <person name="Eisen J.A."/>
            <person name="Darling A.E."/>
            <person name="Facciotti M.T."/>
        </authorList>
    </citation>
    <scope>NUCLEOTIDE SEQUENCE [LARGE SCALE GENOMIC DNA]</scope>
    <source>
        <strain evidence="1 2">DSM 19288</strain>
    </source>
</reference>
<dbReference type="AlphaFoldDB" id="M0EBU6"/>
<dbReference type="EMBL" id="AOJK01000040">
    <property type="protein sequence ID" value="ELZ44352.1"/>
    <property type="molecule type" value="Genomic_DNA"/>
</dbReference>
<protein>
    <recommendedName>
        <fullName evidence="3">RNA ligase domain-containing protein</fullName>
    </recommendedName>
</protein>
<evidence type="ECO:0000313" key="1">
    <source>
        <dbReference type="EMBL" id="ELZ44352.1"/>
    </source>
</evidence>
<comment type="caution">
    <text evidence="1">The sequence shown here is derived from an EMBL/GenBank/DDBJ whole genome shotgun (WGS) entry which is preliminary data.</text>
</comment>
<keyword evidence="2" id="KW-1185">Reference proteome</keyword>